<dbReference type="SUPFAM" id="SSF54637">
    <property type="entry name" value="Thioesterase/thiol ester dehydrase-isomerase"/>
    <property type="match status" value="1"/>
</dbReference>
<evidence type="ECO:0000313" key="2">
    <source>
        <dbReference type="EMBL" id="MDP8566251.1"/>
    </source>
</evidence>
<feature type="domain" description="Thioesterase putative" evidence="1">
    <location>
        <begin position="6"/>
        <end position="146"/>
    </location>
</feature>
<dbReference type="NCBIfam" id="TIGR02447">
    <property type="entry name" value="yiiD_Cterm"/>
    <property type="match status" value="1"/>
</dbReference>
<accession>A0ABT9JNT0</accession>
<protein>
    <submittedName>
        <fullName evidence="2">YiiD C-terminal domain-containing protein</fullName>
    </submittedName>
</protein>
<comment type="caution">
    <text evidence="2">The sequence shown here is derived from an EMBL/GenBank/DDBJ whole genome shotgun (WGS) entry which is preliminary data.</text>
</comment>
<evidence type="ECO:0000259" key="1">
    <source>
        <dbReference type="Pfam" id="PF09500"/>
    </source>
</evidence>
<dbReference type="Pfam" id="PF09500">
    <property type="entry name" value="YiiD_C"/>
    <property type="match status" value="1"/>
</dbReference>
<gene>
    <name evidence="2" type="ORF">Q9291_00185</name>
</gene>
<dbReference type="EMBL" id="JAVCAP010000001">
    <property type="protein sequence ID" value="MDP8566251.1"/>
    <property type="molecule type" value="Genomic_DNA"/>
</dbReference>
<dbReference type="RefSeq" id="WP_306387929.1">
    <property type="nucleotide sequence ID" value="NZ_JAVCAP010000001.1"/>
</dbReference>
<organism evidence="2 3">
    <name type="scientific">Methylophilus aquaticus</name>
    <dbReference type="NCBI Taxonomy" id="1971610"/>
    <lineage>
        <taxon>Bacteria</taxon>
        <taxon>Pseudomonadati</taxon>
        <taxon>Pseudomonadota</taxon>
        <taxon>Betaproteobacteria</taxon>
        <taxon>Nitrosomonadales</taxon>
        <taxon>Methylophilaceae</taxon>
        <taxon>Methylophilus</taxon>
    </lineage>
</organism>
<dbReference type="Proteomes" id="UP001225906">
    <property type="component" value="Unassembled WGS sequence"/>
</dbReference>
<sequence length="148" mass="16807">MGPLEQNFENTLFKLIPQTKNLGMQITRIEDHQITVRGDYALNKNHLDIVFGGSIAAISITTAWSLVQHKIEQAGFKGNLVIKRQEIDYLLPVKTNFECVASFQSLNDWTLFKNTYREKGRAKVIVTAEILSESKVASKFQGVFVLYQ</sequence>
<name>A0ABT9JNT0_9PROT</name>
<proteinExistence type="predicted"/>
<reference evidence="3" key="1">
    <citation type="journal article" date="2019" name="Int. J. Syst. Evol. Microbiol.">
        <title>The Global Catalogue of Microorganisms (GCM) 10K type strain sequencing project: providing services to taxonomists for standard genome sequencing and annotation.</title>
        <authorList>
            <consortium name="The Broad Institute Genomics Platform"/>
            <consortium name="The Broad Institute Genome Sequencing Center for Infectious Disease"/>
            <person name="Wu L."/>
            <person name="Ma J."/>
        </authorList>
    </citation>
    <scope>NUCLEOTIDE SEQUENCE [LARGE SCALE GENOMIC DNA]</scope>
    <source>
        <strain evidence="3">VKM B-3159</strain>
    </source>
</reference>
<dbReference type="Gene3D" id="3.10.129.10">
    <property type="entry name" value="Hotdog Thioesterase"/>
    <property type="match status" value="1"/>
</dbReference>
<keyword evidence="3" id="KW-1185">Reference proteome</keyword>
<dbReference type="InterPro" id="IPR012660">
    <property type="entry name" value="YiiD_C"/>
</dbReference>
<dbReference type="InterPro" id="IPR029069">
    <property type="entry name" value="HotDog_dom_sf"/>
</dbReference>
<evidence type="ECO:0000313" key="3">
    <source>
        <dbReference type="Proteomes" id="UP001225906"/>
    </source>
</evidence>